<dbReference type="NCBIfam" id="NF007113">
    <property type="entry name" value="PRK09562.1"/>
    <property type="match status" value="1"/>
</dbReference>
<dbReference type="PANTHER" id="PTHR30522">
    <property type="entry name" value="NUCLEOSIDE TRIPHOSPHATE PYROPHOSPHOHYDROLASE"/>
    <property type="match status" value="1"/>
</dbReference>
<comment type="caution">
    <text evidence="3">The sequence shown here is derived from an EMBL/GenBank/DDBJ whole genome shotgun (WGS) entry which is preliminary data.</text>
</comment>
<dbReference type="InterPro" id="IPR000878">
    <property type="entry name" value="4pyrrol_Mease"/>
</dbReference>
<dbReference type="PANTHER" id="PTHR30522:SF0">
    <property type="entry name" value="NUCLEOSIDE TRIPHOSPHATE PYROPHOSPHOHYDROLASE"/>
    <property type="match status" value="1"/>
</dbReference>
<dbReference type="InterPro" id="IPR035013">
    <property type="entry name" value="YabN_N"/>
</dbReference>
<dbReference type="NCBIfam" id="TIGR00444">
    <property type="entry name" value="mazG"/>
    <property type="match status" value="1"/>
</dbReference>
<dbReference type="CDD" id="cd11529">
    <property type="entry name" value="NTP-PPase_MazG_Cterm"/>
    <property type="match status" value="1"/>
</dbReference>
<dbReference type="CDD" id="cd11528">
    <property type="entry name" value="NTP-PPase_MazG_Nterm"/>
    <property type="match status" value="1"/>
</dbReference>
<dbReference type="Pfam" id="PF00590">
    <property type="entry name" value="TP_methylase"/>
    <property type="match status" value="1"/>
</dbReference>
<dbReference type="CDD" id="cd11723">
    <property type="entry name" value="YabN_N_like"/>
    <property type="match status" value="1"/>
</dbReference>
<keyword evidence="3" id="KW-0378">Hydrolase</keyword>
<gene>
    <name evidence="3" type="primary">mazG</name>
    <name evidence="3" type="ORF">KQI86_18340</name>
</gene>
<dbReference type="InterPro" id="IPR024180">
    <property type="entry name" value="Tetrapyrrole_Mease/MazG_pred"/>
</dbReference>
<dbReference type="PIRSF" id="PIRSF002845">
    <property type="entry name" value="Ttrprl_mtas_MazG"/>
    <property type="match status" value="1"/>
</dbReference>
<dbReference type="Pfam" id="PF03819">
    <property type="entry name" value="MazG"/>
    <property type="match status" value="2"/>
</dbReference>
<organism evidence="3 4">
    <name type="scientific">Clostridium mobile</name>
    <dbReference type="NCBI Taxonomy" id="2841512"/>
    <lineage>
        <taxon>Bacteria</taxon>
        <taxon>Bacillati</taxon>
        <taxon>Bacillota</taxon>
        <taxon>Clostridia</taxon>
        <taxon>Eubacteriales</taxon>
        <taxon>Clostridiaceae</taxon>
        <taxon>Clostridium</taxon>
    </lineage>
</organism>
<protein>
    <submittedName>
        <fullName evidence="3">Nucleoside triphosphate pyrophosphohydrolase</fullName>
        <ecNumber evidence="3">3.6.1.9</ecNumber>
    </submittedName>
</protein>
<dbReference type="InterPro" id="IPR048011">
    <property type="entry name" value="NTP-PPase_MazG-like_C"/>
</dbReference>
<dbReference type="EMBL" id="JAHLQF010000005">
    <property type="protein sequence ID" value="MBU5486272.1"/>
    <property type="molecule type" value="Genomic_DNA"/>
</dbReference>
<evidence type="ECO:0000259" key="1">
    <source>
        <dbReference type="Pfam" id="PF00590"/>
    </source>
</evidence>
<evidence type="ECO:0000259" key="2">
    <source>
        <dbReference type="Pfam" id="PF03819"/>
    </source>
</evidence>
<sequence>MIKIIGLGPGSKEALTLGSIEVLRSCENIYLRTEKHPVVEYLKGLNISFSTFDNKYETMKSFDEVYISISEELVEKCRIYKEIVYAVPGHPLVAEKSVTNLIKLCEENNLEYKIYPAVSFVDAMVESLKIDPIEGLKIMDAFEIKEGILDRRVGTIITQVYNKFIASEVKLQLQDYYGDEEEIFFVRAAGVEGLESIRKIKLYELDRQEDIDYLTSIYIPEKKDYVGDFHDLVHIMEKLRGDNGCPWDKEQDHDSLKRYLIEETYEVIEAIEKTDDNMLWEELGDLLLQIVFHAQIGREENSFNINDVTKGICRKMIERHPHVFESTKVSSSTEVLDNWDEIKRINKGFSSYTEELEHIAKTLPALMRAEKVQKKAAKVGFDWDKIEDALSKVVEEYYEVRDVYKSNNRAKILEEVGDLIFSVVNVARFLDIDPEYALNYTIDKFIYRFRYIEETASKMGFDLKQMTLEEMDKLWEEAKKNN</sequence>
<accession>A0ABS6EM14</accession>
<name>A0ABS6EM14_9CLOT</name>
<dbReference type="RefSeq" id="WP_216440878.1">
    <property type="nucleotide sequence ID" value="NZ_JAHLQF010000005.1"/>
</dbReference>
<dbReference type="InterPro" id="IPR011551">
    <property type="entry name" value="NTP_PyrPHydrolase_MazG"/>
</dbReference>
<proteinExistence type="predicted"/>
<dbReference type="GO" id="GO:0047429">
    <property type="term" value="F:nucleoside triphosphate diphosphatase activity"/>
    <property type="evidence" value="ECO:0007669"/>
    <property type="project" value="UniProtKB-EC"/>
</dbReference>
<feature type="domain" description="NTP pyrophosphohydrolase MazG-like" evidence="2">
    <location>
        <begin position="251"/>
        <end position="324"/>
    </location>
</feature>
<dbReference type="EC" id="3.6.1.9" evidence="3"/>
<dbReference type="InterPro" id="IPR048015">
    <property type="entry name" value="NTP-PPase_MazG-like_N"/>
</dbReference>
<dbReference type="Proteomes" id="UP000726170">
    <property type="component" value="Unassembled WGS sequence"/>
</dbReference>
<evidence type="ECO:0000313" key="4">
    <source>
        <dbReference type="Proteomes" id="UP000726170"/>
    </source>
</evidence>
<feature type="domain" description="NTP pyrophosphohydrolase MazG-like" evidence="2">
    <location>
        <begin position="389"/>
        <end position="448"/>
    </location>
</feature>
<dbReference type="InterPro" id="IPR004518">
    <property type="entry name" value="MazG-like_dom"/>
</dbReference>
<reference evidence="3 4" key="1">
    <citation type="submission" date="2021-06" db="EMBL/GenBank/DDBJ databases">
        <authorList>
            <person name="Sun Q."/>
            <person name="Li D."/>
        </authorList>
    </citation>
    <scope>NUCLEOTIDE SEQUENCE [LARGE SCALE GENOMIC DNA]</scope>
    <source>
        <strain evidence="3 4">MSJ-11</strain>
    </source>
</reference>
<keyword evidence="4" id="KW-1185">Reference proteome</keyword>
<evidence type="ECO:0000313" key="3">
    <source>
        <dbReference type="EMBL" id="MBU5486272.1"/>
    </source>
</evidence>
<feature type="domain" description="Tetrapyrrole methylase" evidence="1">
    <location>
        <begin position="2"/>
        <end position="205"/>
    </location>
</feature>